<comment type="function">
    <text evidence="12">Low-affinity potassium transport system. Interacts with Trk system potassium uptake protein TrkA.</text>
</comment>
<keyword evidence="4 12" id="KW-1003">Cell membrane</keyword>
<name>A0A7Y4L855_9BURK</name>
<evidence type="ECO:0000256" key="4">
    <source>
        <dbReference type="ARBA" id="ARBA00022475"/>
    </source>
</evidence>
<keyword evidence="11 12" id="KW-0472">Membrane</keyword>
<evidence type="ECO:0000256" key="9">
    <source>
        <dbReference type="ARBA" id="ARBA00022989"/>
    </source>
</evidence>
<evidence type="ECO:0000256" key="5">
    <source>
        <dbReference type="ARBA" id="ARBA00022519"/>
    </source>
</evidence>
<feature type="transmembrane region" description="Helical" evidence="14">
    <location>
        <begin position="241"/>
        <end position="266"/>
    </location>
</feature>
<feature type="transmembrane region" description="Helical" evidence="14">
    <location>
        <begin position="71"/>
        <end position="91"/>
    </location>
</feature>
<keyword evidence="13" id="KW-0479">Metal-binding</keyword>
<evidence type="ECO:0000256" key="11">
    <source>
        <dbReference type="ARBA" id="ARBA00023136"/>
    </source>
</evidence>
<dbReference type="PANTHER" id="PTHR32024">
    <property type="entry name" value="TRK SYSTEM POTASSIUM UPTAKE PROTEIN TRKG-RELATED"/>
    <property type="match status" value="1"/>
</dbReference>
<sequence>MKRFLYIAHALGLVTMFWSIILLLPYSFSIYYQDGWDKNFLYAIVITAMVGLALFLIGLPFKRELRLRDGLLLVFCVWLLFPAIGTIPFMLPYHTGDFSLSFTKAYYEVMSGLTTTGSTVIADVTHLPRSINAWRHSLIWFGGMGILVLAVAILPLLGVGGHQVVRGEAAGPMKEEKLTPRIAGTAKALYSIYIGTSLLCVLCYRWAGLEWFDAWCHAGSTMGLGGFSTYTNGYADINNPIVELVACIFMLFSGINFATHFTALRLRSLKAYIYCPEALPFLTIVLSSALLISVYLFLSGYYTSLESAFRYGFFNTISIATTTGFANTDYSLWPIAIPIWMLMLANFVSSAGSTGGGVKLIRMIILFKQIGIELRKLIHPHGVFPLRVKKRTINRSVISAILLFLIIYAGAVMLFTILLLISGVDYDTAISAIVASVSNLGPGLGAVGPMGNYGVLNDFAIWVCTVAMLVGRLELFTVMIIFAPVYWRK</sequence>
<accession>A0A7Y4L855</accession>
<feature type="binding site" evidence="13">
    <location>
        <position position="115"/>
    </location>
    <ligand>
        <name>K(+)</name>
        <dbReference type="ChEBI" id="CHEBI:29103"/>
    </ligand>
</feature>
<feature type="binding site" evidence="13">
    <location>
        <position position="439"/>
    </location>
    <ligand>
        <name>K(+)</name>
        <dbReference type="ChEBI" id="CHEBI:29103"/>
    </ligand>
</feature>
<keyword evidence="7 14" id="KW-0812">Transmembrane</keyword>
<keyword evidence="10 12" id="KW-0406">Ion transport</keyword>
<dbReference type="GO" id="GO:0015379">
    <property type="term" value="F:potassium:chloride symporter activity"/>
    <property type="evidence" value="ECO:0007669"/>
    <property type="project" value="InterPro"/>
</dbReference>
<evidence type="ECO:0000256" key="8">
    <source>
        <dbReference type="ARBA" id="ARBA00022958"/>
    </source>
</evidence>
<feature type="transmembrane region" description="Helical" evidence="14">
    <location>
        <begin position="278"/>
        <end position="298"/>
    </location>
</feature>
<evidence type="ECO:0000256" key="7">
    <source>
        <dbReference type="ARBA" id="ARBA00022692"/>
    </source>
</evidence>
<protein>
    <recommendedName>
        <fullName evidence="12">Trk system potassium uptake protein</fullName>
    </recommendedName>
</protein>
<keyword evidence="16" id="KW-1185">Reference proteome</keyword>
<feature type="transmembrane region" description="Helical" evidence="14">
    <location>
        <begin position="397"/>
        <end position="421"/>
    </location>
</feature>
<gene>
    <name evidence="15" type="ORF">HKX40_01215</name>
</gene>
<dbReference type="GO" id="GO:0046872">
    <property type="term" value="F:metal ion binding"/>
    <property type="evidence" value="ECO:0007669"/>
    <property type="project" value="UniProtKB-KW"/>
</dbReference>
<evidence type="ECO:0000256" key="3">
    <source>
        <dbReference type="ARBA" id="ARBA00022448"/>
    </source>
</evidence>
<organism evidence="15 16">
    <name type="scientific">Pelistega europaea</name>
    <dbReference type="NCBI Taxonomy" id="106147"/>
    <lineage>
        <taxon>Bacteria</taxon>
        <taxon>Pseudomonadati</taxon>
        <taxon>Pseudomonadota</taxon>
        <taxon>Betaproteobacteria</taxon>
        <taxon>Burkholderiales</taxon>
        <taxon>Alcaligenaceae</taxon>
        <taxon>Pelistega</taxon>
    </lineage>
</organism>
<evidence type="ECO:0000313" key="15">
    <source>
        <dbReference type="EMBL" id="NOL48760.1"/>
    </source>
</evidence>
<dbReference type="Proteomes" id="UP000541421">
    <property type="component" value="Unassembled WGS sequence"/>
</dbReference>
<dbReference type="PANTHER" id="PTHR32024:SF2">
    <property type="entry name" value="TRK SYSTEM POTASSIUM UPTAKE PROTEIN TRKG-RELATED"/>
    <property type="match status" value="1"/>
</dbReference>
<feature type="transmembrane region" description="Helical" evidence="14">
    <location>
        <begin position="335"/>
        <end position="358"/>
    </location>
</feature>
<feature type="transmembrane region" description="Helical" evidence="14">
    <location>
        <begin position="40"/>
        <end position="59"/>
    </location>
</feature>
<keyword evidence="6 12" id="KW-0633">Potassium transport</keyword>
<feature type="transmembrane region" description="Helical" evidence="14">
    <location>
        <begin position="138"/>
        <end position="157"/>
    </location>
</feature>
<keyword evidence="3 12" id="KW-0813">Transport</keyword>
<dbReference type="InterPro" id="IPR004772">
    <property type="entry name" value="TrkH"/>
</dbReference>
<feature type="binding site" evidence="13">
    <location>
        <position position="225"/>
    </location>
    <ligand>
        <name>K(+)</name>
        <dbReference type="ChEBI" id="CHEBI:29103"/>
    </ligand>
</feature>
<reference evidence="15 16" key="1">
    <citation type="submission" date="2020-05" db="EMBL/GenBank/DDBJ databases">
        <authorList>
            <person name="Niu N."/>
        </authorList>
    </citation>
    <scope>NUCLEOTIDE SEQUENCE [LARGE SCALE GENOMIC DNA]</scope>
    <source>
        <strain evidence="15 16">LMG10982</strain>
    </source>
</reference>
<feature type="binding site" evidence="13">
    <location>
        <position position="440"/>
    </location>
    <ligand>
        <name>K(+)</name>
        <dbReference type="ChEBI" id="CHEBI:29103"/>
    </ligand>
</feature>
<keyword evidence="8 12" id="KW-0630">Potassium</keyword>
<evidence type="ECO:0000256" key="1">
    <source>
        <dbReference type="ARBA" id="ARBA00004429"/>
    </source>
</evidence>
<evidence type="ECO:0000256" key="12">
    <source>
        <dbReference type="PIRNR" id="PIRNR006247"/>
    </source>
</evidence>
<evidence type="ECO:0000256" key="13">
    <source>
        <dbReference type="PIRSR" id="PIRSR006247-1"/>
    </source>
</evidence>
<dbReference type="RefSeq" id="WP_171587740.1">
    <property type="nucleotide sequence ID" value="NZ_JABGBO010000001.1"/>
</dbReference>
<dbReference type="InterPro" id="IPR003445">
    <property type="entry name" value="Cat_transpt"/>
</dbReference>
<feature type="binding site" evidence="13">
    <location>
        <position position="224"/>
    </location>
    <ligand>
        <name>K(+)</name>
        <dbReference type="ChEBI" id="CHEBI:29103"/>
    </ligand>
</feature>
<comment type="subcellular location">
    <subcellularLocation>
        <location evidence="1 12">Cell inner membrane</location>
        <topology evidence="1 12">Multi-pass membrane protein</topology>
    </subcellularLocation>
</comment>
<keyword evidence="5 12" id="KW-0997">Cell inner membrane</keyword>
<dbReference type="EMBL" id="JABGBO010000001">
    <property type="protein sequence ID" value="NOL48760.1"/>
    <property type="molecule type" value="Genomic_DNA"/>
</dbReference>
<proteinExistence type="inferred from homology"/>
<feature type="transmembrane region" description="Helical" evidence="14">
    <location>
        <begin position="7"/>
        <end position="28"/>
    </location>
</feature>
<feature type="binding site" evidence="13">
    <location>
        <position position="323"/>
    </location>
    <ligand>
        <name>K(+)</name>
        <dbReference type="ChEBI" id="CHEBI:29103"/>
    </ligand>
</feature>
<keyword evidence="9 14" id="KW-1133">Transmembrane helix</keyword>
<evidence type="ECO:0000313" key="16">
    <source>
        <dbReference type="Proteomes" id="UP000541421"/>
    </source>
</evidence>
<dbReference type="GO" id="GO:0005886">
    <property type="term" value="C:plasma membrane"/>
    <property type="evidence" value="ECO:0007669"/>
    <property type="project" value="UniProtKB-SubCell"/>
</dbReference>
<dbReference type="PIRSF" id="PIRSF006247">
    <property type="entry name" value="TrkH"/>
    <property type="match status" value="1"/>
</dbReference>
<evidence type="ECO:0000256" key="10">
    <source>
        <dbReference type="ARBA" id="ARBA00023065"/>
    </source>
</evidence>
<evidence type="ECO:0000256" key="6">
    <source>
        <dbReference type="ARBA" id="ARBA00022538"/>
    </source>
</evidence>
<comment type="caution">
    <text evidence="15">The sequence shown here is derived from an EMBL/GenBank/DDBJ whole genome shotgun (WGS) entry which is preliminary data.</text>
</comment>
<comment type="similarity">
    <text evidence="2 12">Belongs to the TrkH potassium transport family.</text>
</comment>
<feature type="binding site" evidence="13">
    <location>
        <position position="322"/>
    </location>
    <ligand>
        <name>K(+)</name>
        <dbReference type="ChEBI" id="CHEBI:29103"/>
    </ligand>
</feature>
<evidence type="ECO:0000256" key="14">
    <source>
        <dbReference type="SAM" id="Phobius"/>
    </source>
</evidence>
<dbReference type="Pfam" id="PF02386">
    <property type="entry name" value="TrkH"/>
    <property type="match status" value="1"/>
</dbReference>
<feature type="transmembrane region" description="Helical" evidence="14">
    <location>
        <begin position="459"/>
        <end position="487"/>
    </location>
</feature>
<dbReference type="AlphaFoldDB" id="A0A7Y4L855"/>
<feature type="binding site" evidence="13">
    <location>
        <position position="116"/>
    </location>
    <ligand>
        <name>K(+)</name>
        <dbReference type="ChEBI" id="CHEBI:29103"/>
    </ligand>
</feature>
<evidence type="ECO:0000256" key="2">
    <source>
        <dbReference type="ARBA" id="ARBA00009137"/>
    </source>
</evidence>